<gene>
    <name evidence="1" type="ORF">MOP44_26620</name>
</gene>
<sequence length="182" mass="20840">MVQHFETSQWVPFPVELVFAFFANPHNLPPLMPPELKARIEDMRLKPPPPRPVTDDPTRRFQSLAAGVGSEILISFKPIRLLPRVSWTARIIEFEWNSHFADEMAHGPFKTFRHRHGISPELADGEEGTRITDAIDFELPGGFLNTLASGRVWKQLQESFAFRQKRLTEILAIASRQASRRS</sequence>
<protein>
    <submittedName>
        <fullName evidence="1">SRPBCC family protein</fullName>
    </submittedName>
</protein>
<reference evidence="1" key="1">
    <citation type="submission" date="2021-04" db="EMBL/GenBank/DDBJ databases">
        <title>Phylogenetic analysis of Acidobacteriaceae.</title>
        <authorList>
            <person name="Qiu L."/>
            <person name="Zhang Q."/>
        </authorList>
    </citation>
    <scope>NUCLEOTIDE SEQUENCE</scope>
    <source>
        <strain evidence="1">DSM 25168</strain>
    </source>
</reference>
<dbReference type="KEGG" id="orp:MOP44_26620"/>
<dbReference type="EMBL" id="CP093313">
    <property type="protein sequence ID" value="UWZ84117.1"/>
    <property type="molecule type" value="Genomic_DNA"/>
</dbReference>
<dbReference type="RefSeq" id="WP_260793621.1">
    <property type="nucleotide sequence ID" value="NZ_CP093313.1"/>
</dbReference>
<proteinExistence type="predicted"/>
<dbReference type="Gene3D" id="3.30.530.20">
    <property type="match status" value="1"/>
</dbReference>
<dbReference type="AlphaFoldDB" id="A0A9J7BSX2"/>
<name>A0A9J7BSX2_9BACT</name>
<organism evidence="1 2">
    <name type="scientific">Occallatibacter riparius</name>
    <dbReference type="NCBI Taxonomy" id="1002689"/>
    <lineage>
        <taxon>Bacteria</taxon>
        <taxon>Pseudomonadati</taxon>
        <taxon>Acidobacteriota</taxon>
        <taxon>Terriglobia</taxon>
        <taxon>Terriglobales</taxon>
        <taxon>Acidobacteriaceae</taxon>
        <taxon>Occallatibacter</taxon>
    </lineage>
</organism>
<keyword evidence="2" id="KW-1185">Reference proteome</keyword>
<dbReference type="SUPFAM" id="SSF55961">
    <property type="entry name" value="Bet v1-like"/>
    <property type="match status" value="1"/>
</dbReference>
<dbReference type="Proteomes" id="UP001059380">
    <property type="component" value="Chromosome"/>
</dbReference>
<evidence type="ECO:0000313" key="2">
    <source>
        <dbReference type="Proteomes" id="UP001059380"/>
    </source>
</evidence>
<accession>A0A9J7BSX2</accession>
<dbReference type="InterPro" id="IPR023393">
    <property type="entry name" value="START-like_dom_sf"/>
</dbReference>
<evidence type="ECO:0000313" key="1">
    <source>
        <dbReference type="EMBL" id="UWZ84117.1"/>
    </source>
</evidence>
<dbReference type="CDD" id="cd07820">
    <property type="entry name" value="SRPBCC_3"/>
    <property type="match status" value="1"/>
</dbReference>